<sequence>MRTRAAAAKDPVTTMGSMIFPLVVLLSAASPAAPEGRVVEEVVAVVRNPPGAAPRVVTLTRLDAEARVALVARGAVAAAFRPLDREALRAGLAWLLDETVVADEAARLKLHDPEPAALAAQLRTFRAAFRDAGEYARFLEETALAEEDVQAVLARSLRARRFVESRVGRAAVVAEDEVDAYLAARGLSARTAEAREAVRGRIADDRAAAQARALVAELRARADIRVVDPALRPAAAAGAAGAHPPVAAEGR</sequence>
<dbReference type="Proteomes" id="UP001162891">
    <property type="component" value="Chromosome"/>
</dbReference>
<dbReference type="SUPFAM" id="SSF109998">
    <property type="entry name" value="Triger factor/SurA peptide-binding domain-like"/>
    <property type="match status" value="1"/>
</dbReference>
<dbReference type="InterPro" id="IPR027304">
    <property type="entry name" value="Trigger_fact/SurA_dom_sf"/>
</dbReference>
<proteinExistence type="predicted"/>
<organism evidence="1 2">
    <name type="scientific">Anaeromyxobacter oryzae</name>
    <dbReference type="NCBI Taxonomy" id="2918170"/>
    <lineage>
        <taxon>Bacteria</taxon>
        <taxon>Pseudomonadati</taxon>
        <taxon>Myxococcota</taxon>
        <taxon>Myxococcia</taxon>
        <taxon>Myxococcales</taxon>
        <taxon>Cystobacterineae</taxon>
        <taxon>Anaeromyxobacteraceae</taxon>
        <taxon>Anaeromyxobacter</taxon>
    </lineage>
</organism>
<evidence type="ECO:0000313" key="1">
    <source>
        <dbReference type="EMBL" id="BDG06204.1"/>
    </source>
</evidence>
<dbReference type="EMBL" id="AP025591">
    <property type="protein sequence ID" value="BDG06204.1"/>
    <property type="molecule type" value="Genomic_DNA"/>
</dbReference>
<accession>A0ABN6MZ16</accession>
<protein>
    <submittedName>
        <fullName evidence="1">Uncharacterized protein</fullName>
    </submittedName>
</protein>
<keyword evidence="2" id="KW-1185">Reference proteome</keyword>
<reference evidence="2" key="1">
    <citation type="journal article" date="2022" name="Int. J. Syst. Evol. Microbiol.">
        <title>Anaeromyxobacter oryzae sp. nov., Anaeromyxobacter diazotrophicus sp. nov. and Anaeromyxobacter paludicola sp. nov., isolated from paddy soils.</title>
        <authorList>
            <person name="Itoh H."/>
            <person name="Xu Z."/>
            <person name="Mise K."/>
            <person name="Masuda Y."/>
            <person name="Ushijima N."/>
            <person name="Hayakawa C."/>
            <person name="Shiratori Y."/>
            <person name="Senoo K."/>
        </authorList>
    </citation>
    <scope>NUCLEOTIDE SEQUENCE [LARGE SCALE GENOMIC DNA]</scope>
    <source>
        <strain evidence="2">Red232</strain>
    </source>
</reference>
<gene>
    <name evidence="1" type="ORF">AMOR_52000</name>
</gene>
<evidence type="ECO:0000313" key="2">
    <source>
        <dbReference type="Proteomes" id="UP001162891"/>
    </source>
</evidence>
<dbReference type="Gene3D" id="1.10.4030.10">
    <property type="entry name" value="Porin chaperone SurA, peptide-binding domain"/>
    <property type="match status" value="1"/>
</dbReference>
<name>A0ABN6MZ16_9BACT</name>